<accession>A0ABW3X407</accession>
<dbReference type="NCBIfam" id="TIGR00374">
    <property type="entry name" value="flippase-like domain"/>
    <property type="match status" value="1"/>
</dbReference>
<name>A0ABW3X407_9HYPH</name>
<feature type="transmembrane region" description="Helical" evidence="7">
    <location>
        <begin position="212"/>
        <end position="234"/>
    </location>
</feature>
<comment type="subcellular location">
    <subcellularLocation>
        <location evidence="1">Cell membrane</location>
        <topology evidence="1">Multi-pass membrane protein</topology>
    </subcellularLocation>
</comment>
<keyword evidence="4 7" id="KW-1133">Transmembrane helix</keyword>
<evidence type="ECO:0000256" key="6">
    <source>
        <dbReference type="SAM" id="MobiDB-lite"/>
    </source>
</evidence>
<gene>
    <name evidence="8" type="ORF">ACFQ4G_18340</name>
</gene>
<dbReference type="EMBL" id="JBHTND010000031">
    <property type="protein sequence ID" value="MFD1303535.1"/>
    <property type="molecule type" value="Genomic_DNA"/>
</dbReference>
<evidence type="ECO:0000256" key="3">
    <source>
        <dbReference type="ARBA" id="ARBA00022692"/>
    </source>
</evidence>
<dbReference type="RefSeq" id="WP_238208944.1">
    <property type="nucleotide sequence ID" value="NZ_JBHTND010000031.1"/>
</dbReference>
<evidence type="ECO:0000256" key="5">
    <source>
        <dbReference type="ARBA" id="ARBA00023136"/>
    </source>
</evidence>
<dbReference type="Proteomes" id="UP001597176">
    <property type="component" value="Unassembled WGS sequence"/>
</dbReference>
<comment type="caution">
    <text evidence="8">The sequence shown here is derived from an EMBL/GenBank/DDBJ whole genome shotgun (WGS) entry which is preliminary data.</text>
</comment>
<dbReference type="InterPro" id="IPR022791">
    <property type="entry name" value="L-PG_synthase/AglD"/>
</dbReference>
<evidence type="ECO:0000256" key="2">
    <source>
        <dbReference type="ARBA" id="ARBA00022475"/>
    </source>
</evidence>
<keyword evidence="3 7" id="KW-0812">Transmembrane</keyword>
<dbReference type="PANTHER" id="PTHR39087:SF2">
    <property type="entry name" value="UPF0104 MEMBRANE PROTEIN MJ1595"/>
    <property type="match status" value="1"/>
</dbReference>
<feature type="transmembrane region" description="Helical" evidence="7">
    <location>
        <begin position="146"/>
        <end position="167"/>
    </location>
</feature>
<evidence type="ECO:0000313" key="9">
    <source>
        <dbReference type="Proteomes" id="UP001597176"/>
    </source>
</evidence>
<keyword evidence="2" id="KW-1003">Cell membrane</keyword>
<feature type="transmembrane region" description="Helical" evidence="7">
    <location>
        <begin position="123"/>
        <end position="140"/>
    </location>
</feature>
<proteinExistence type="predicted"/>
<keyword evidence="9" id="KW-1185">Reference proteome</keyword>
<feature type="region of interest" description="Disordered" evidence="6">
    <location>
        <begin position="318"/>
        <end position="356"/>
    </location>
</feature>
<reference evidence="9" key="1">
    <citation type="journal article" date="2019" name="Int. J. Syst. Evol. Microbiol.">
        <title>The Global Catalogue of Microorganisms (GCM) 10K type strain sequencing project: providing services to taxonomists for standard genome sequencing and annotation.</title>
        <authorList>
            <consortium name="The Broad Institute Genomics Platform"/>
            <consortium name="The Broad Institute Genome Sequencing Center for Infectious Disease"/>
            <person name="Wu L."/>
            <person name="Ma J."/>
        </authorList>
    </citation>
    <scope>NUCLEOTIDE SEQUENCE [LARGE SCALE GENOMIC DNA]</scope>
    <source>
        <strain evidence="9">CCUG 56108</strain>
    </source>
</reference>
<feature type="compositionally biased region" description="Basic and acidic residues" evidence="6">
    <location>
        <begin position="333"/>
        <end position="346"/>
    </location>
</feature>
<dbReference type="Pfam" id="PF03706">
    <property type="entry name" value="LPG_synthase_TM"/>
    <property type="match status" value="1"/>
</dbReference>
<feature type="transmembrane region" description="Helical" evidence="7">
    <location>
        <begin position="28"/>
        <end position="61"/>
    </location>
</feature>
<evidence type="ECO:0000256" key="4">
    <source>
        <dbReference type="ARBA" id="ARBA00022989"/>
    </source>
</evidence>
<dbReference type="NCBIfam" id="TIGR03476">
    <property type="entry name" value="HpnL"/>
    <property type="match status" value="1"/>
</dbReference>
<keyword evidence="5 7" id="KW-0472">Membrane</keyword>
<evidence type="ECO:0000256" key="7">
    <source>
        <dbReference type="SAM" id="Phobius"/>
    </source>
</evidence>
<evidence type="ECO:0000256" key="1">
    <source>
        <dbReference type="ARBA" id="ARBA00004651"/>
    </source>
</evidence>
<sequence>MKRLTTLALIAGLCTVAGLFWSSGLDDVAAAVVSAGWGAAIVVVARAAAVAWAGLGWFVVFPRSERPSLRDCVSLRFVREGINTLLPVATVGGDFVGARLLAQRGLSGGLAGASMFVDLMTQAVTQFLFTVGGVALLAWLHGDGPVVRTVAGGLAIAAPALGAFFLIQRRSGHRIIQALLSRFAAAREWRALGAVEVLYDNLRRLYSSPKRVVGAMGVHLIGWVIGAAEVYVALHFMGYPMTVAEAIVIESLAQAVRGAAFAVPGALGAQEGGLIALCAIFDIPAEAALALSLVKRLADLAVGLPGLVAWHFMEGKKGAPETGEQASPALAAERQDFDRQDSERQGSDPYDVAKTGSDIARTGSIDAVPVARVPANLVGNHTVLRSMESEMGALRKCA</sequence>
<dbReference type="PANTHER" id="PTHR39087">
    <property type="entry name" value="UPF0104 MEMBRANE PROTEIN MJ1595"/>
    <property type="match status" value="1"/>
</dbReference>
<evidence type="ECO:0000313" key="8">
    <source>
        <dbReference type="EMBL" id="MFD1303535.1"/>
    </source>
</evidence>
<organism evidence="8 9">
    <name type="scientific">Methylobacterium marchantiae</name>
    <dbReference type="NCBI Taxonomy" id="600331"/>
    <lineage>
        <taxon>Bacteria</taxon>
        <taxon>Pseudomonadati</taxon>
        <taxon>Pseudomonadota</taxon>
        <taxon>Alphaproteobacteria</taxon>
        <taxon>Hyphomicrobiales</taxon>
        <taxon>Methylobacteriaceae</taxon>
        <taxon>Methylobacterium</taxon>
    </lineage>
</organism>
<protein>
    <submittedName>
        <fullName evidence="8">Flippase-like domain-containing protein</fullName>
    </submittedName>
</protein>